<protein>
    <submittedName>
        <fullName evidence="1">Uncharacterized protein</fullName>
    </submittedName>
</protein>
<accession>A0A5J5BMZ4</accession>
<gene>
    <name evidence="1" type="ORF">F0562_022515</name>
</gene>
<dbReference type="EMBL" id="CM018034">
    <property type="protein sequence ID" value="KAA8544445.1"/>
    <property type="molecule type" value="Genomic_DNA"/>
</dbReference>
<sequence>MMAPNIWNPSTKTLKRPLRLADSTLSIIVSISHPCKHASILIEVQDVDDVSSTDRETILAQVARMLRISMKDERDVQAFQDVHPKAKERGFGRLFRSPSLFEDAVGENFENECRSL</sequence>
<proteinExistence type="predicted"/>
<dbReference type="AlphaFoldDB" id="A0A5J5BMZ4"/>
<dbReference type="OrthoDB" id="4951845at2759"/>
<evidence type="ECO:0000313" key="2">
    <source>
        <dbReference type="Proteomes" id="UP000325577"/>
    </source>
</evidence>
<organism evidence="1 2">
    <name type="scientific">Nyssa sinensis</name>
    <dbReference type="NCBI Taxonomy" id="561372"/>
    <lineage>
        <taxon>Eukaryota</taxon>
        <taxon>Viridiplantae</taxon>
        <taxon>Streptophyta</taxon>
        <taxon>Embryophyta</taxon>
        <taxon>Tracheophyta</taxon>
        <taxon>Spermatophyta</taxon>
        <taxon>Magnoliopsida</taxon>
        <taxon>eudicotyledons</taxon>
        <taxon>Gunneridae</taxon>
        <taxon>Pentapetalae</taxon>
        <taxon>asterids</taxon>
        <taxon>Cornales</taxon>
        <taxon>Nyssaceae</taxon>
        <taxon>Nyssa</taxon>
    </lineage>
</organism>
<name>A0A5J5BMZ4_9ASTE</name>
<dbReference type="Proteomes" id="UP000325577">
    <property type="component" value="Linkage Group LG11"/>
</dbReference>
<keyword evidence="2" id="KW-1185">Reference proteome</keyword>
<reference evidence="1 2" key="1">
    <citation type="submission" date="2019-09" db="EMBL/GenBank/DDBJ databases">
        <title>A chromosome-level genome assembly of the Chinese tupelo Nyssa sinensis.</title>
        <authorList>
            <person name="Yang X."/>
            <person name="Kang M."/>
            <person name="Yang Y."/>
            <person name="Xiong H."/>
            <person name="Wang M."/>
            <person name="Zhang Z."/>
            <person name="Wang Z."/>
            <person name="Wu H."/>
            <person name="Ma T."/>
            <person name="Liu J."/>
            <person name="Xi Z."/>
        </authorList>
    </citation>
    <scope>NUCLEOTIDE SEQUENCE [LARGE SCALE GENOMIC DNA]</scope>
    <source>
        <strain evidence="1">J267</strain>
        <tissue evidence="1">Leaf</tissue>
    </source>
</reference>
<evidence type="ECO:0000313" key="1">
    <source>
        <dbReference type="EMBL" id="KAA8544445.1"/>
    </source>
</evidence>